<evidence type="ECO:0000256" key="1">
    <source>
        <dbReference type="SAM" id="SignalP"/>
    </source>
</evidence>
<sequence>MFKKSAIVLCMASAALFGNSVDATAEVAETLGLLALAAGLSGGGGVGVGVNVGYPYGGGYGYGPGVGYNPYNPYNPNYGGNVPPVGNSGNSFATASATASRNLRA</sequence>
<dbReference type="GeneID" id="94352803"/>
<dbReference type="Proteomes" id="UP000294530">
    <property type="component" value="Unassembled WGS sequence"/>
</dbReference>
<comment type="caution">
    <text evidence="2">The sequence shown here is derived from an EMBL/GenBank/DDBJ whole genome shotgun (WGS) entry which is preliminary data.</text>
</comment>
<feature type="signal peptide" evidence="1">
    <location>
        <begin position="1"/>
        <end position="25"/>
    </location>
</feature>
<dbReference type="RefSeq" id="XP_067819602.1">
    <property type="nucleotide sequence ID" value="XM_067967132.1"/>
</dbReference>
<proteinExistence type="predicted"/>
<dbReference type="AlphaFoldDB" id="A0A976FNN4"/>
<accession>A0A976FNN4</accession>
<reference evidence="2 3" key="1">
    <citation type="journal article" date="2021" name="Genome Biol.">
        <title>AFLAP: assembly-free linkage analysis pipeline using k-mers from genome sequencing data.</title>
        <authorList>
            <person name="Fletcher K."/>
            <person name="Zhang L."/>
            <person name="Gil J."/>
            <person name="Han R."/>
            <person name="Cavanaugh K."/>
            <person name="Michelmore R."/>
        </authorList>
    </citation>
    <scope>NUCLEOTIDE SEQUENCE [LARGE SCALE GENOMIC DNA]</scope>
    <source>
        <strain evidence="2 3">SF5</strain>
    </source>
</reference>
<name>A0A976FNN4_BRELC</name>
<keyword evidence="3" id="KW-1185">Reference proteome</keyword>
<organism evidence="2 3">
    <name type="scientific">Bremia lactucae</name>
    <name type="common">Lettuce downy mildew</name>
    <dbReference type="NCBI Taxonomy" id="4779"/>
    <lineage>
        <taxon>Eukaryota</taxon>
        <taxon>Sar</taxon>
        <taxon>Stramenopiles</taxon>
        <taxon>Oomycota</taxon>
        <taxon>Peronosporomycetes</taxon>
        <taxon>Peronosporales</taxon>
        <taxon>Peronosporaceae</taxon>
        <taxon>Bremia</taxon>
    </lineage>
</organism>
<evidence type="ECO:0000313" key="3">
    <source>
        <dbReference type="Proteomes" id="UP000294530"/>
    </source>
</evidence>
<protein>
    <submittedName>
        <fullName evidence="2">Uncharacterized protein</fullName>
    </submittedName>
</protein>
<feature type="chain" id="PRO_5036757177" evidence="1">
    <location>
        <begin position="26"/>
        <end position="105"/>
    </location>
</feature>
<dbReference type="KEGG" id="blac:94352803"/>
<evidence type="ECO:0000313" key="2">
    <source>
        <dbReference type="EMBL" id="TDH70103.1"/>
    </source>
</evidence>
<keyword evidence="1" id="KW-0732">Signal</keyword>
<dbReference type="EMBL" id="SHOA02000019">
    <property type="protein sequence ID" value="TDH70103.1"/>
    <property type="molecule type" value="Genomic_DNA"/>
</dbReference>
<gene>
    <name evidence="2" type="ORF">CCR75_009086</name>
</gene>